<proteinExistence type="predicted"/>
<protein>
    <recommendedName>
        <fullName evidence="3">Reverse transcriptase zinc-binding domain-containing protein</fullName>
    </recommendedName>
</protein>
<keyword evidence="2" id="KW-1185">Reference proteome</keyword>
<dbReference type="AlphaFoldDB" id="A0A9J6AK14"/>
<dbReference type="EMBL" id="JACXVP010000002">
    <property type="protein sequence ID" value="KAG5624777.1"/>
    <property type="molecule type" value="Genomic_DNA"/>
</dbReference>
<evidence type="ECO:0000313" key="1">
    <source>
        <dbReference type="EMBL" id="KAG5624777.1"/>
    </source>
</evidence>
<gene>
    <name evidence="1" type="ORF">H5410_009995</name>
</gene>
<dbReference type="Proteomes" id="UP000824120">
    <property type="component" value="Chromosome 2"/>
</dbReference>
<reference evidence="1 2" key="1">
    <citation type="submission" date="2020-09" db="EMBL/GenBank/DDBJ databases">
        <title>De no assembly of potato wild relative species, Solanum commersonii.</title>
        <authorList>
            <person name="Cho K."/>
        </authorList>
    </citation>
    <scope>NUCLEOTIDE SEQUENCE [LARGE SCALE GENOMIC DNA]</scope>
    <source>
        <strain evidence="1">LZ3.2</strain>
        <tissue evidence="1">Leaf</tissue>
    </source>
</reference>
<evidence type="ECO:0000313" key="2">
    <source>
        <dbReference type="Proteomes" id="UP000824120"/>
    </source>
</evidence>
<organism evidence="1 2">
    <name type="scientific">Solanum commersonii</name>
    <name type="common">Commerson's wild potato</name>
    <name type="synonym">Commerson's nightshade</name>
    <dbReference type="NCBI Taxonomy" id="4109"/>
    <lineage>
        <taxon>Eukaryota</taxon>
        <taxon>Viridiplantae</taxon>
        <taxon>Streptophyta</taxon>
        <taxon>Embryophyta</taxon>
        <taxon>Tracheophyta</taxon>
        <taxon>Spermatophyta</taxon>
        <taxon>Magnoliopsida</taxon>
        <taxon>eudicotyledons</taxon>
        <taxon>Gunneridae</taxon>
        <taxon>Pentapetalae</taxon>
        <taxon>asterids</taxon>
        <taxon>lamiids</taxon>
        <taxon>Solanales</taxon>
        <taxon>Solanaceae</taxon>
        <taxon>Solanoideae</taxon>
        <taxon>Solaneae</taxon>
        <taxon>Solanum</taxon>
    </lineage>
</organism>
<accession>A0A9J6AK14</accession>
<sequence length="131" mass="15402">MKNKVTAEAQITWKINSGNISFWWDDWLGDGNFASNIWNFFSAAVGVQHVHIPLRSFLMRWWRQEYKNEVQRLLIQLPLIILWNLWKNRCAAKYGTMQSNTARVKFLILKDAIHLLSTDYPYIQSGVAQCL</sequence>
<name>A0A9J6AK14_SOLCO</name>
<comment type="caution">
    <text evidence="1">The sequence shown here is derived from an EMBL/GenBank/DDBJ whole genome shotgun (WGS) entry which is preliminary data.</text>
</comment>
<evidence type="ECO:0008006" key="3">
    <source>
        <dbReference type="Google" id="ProtNLM"/>
    </source>
</evidence>